<name>A0ABQ6N662_9STRA</name>
<keyword evidence="4" id="KW-0533">Nickel</keyword>
<keyword evidence="3 8" id="KW-0813">Transport</keyword>
<proteinExistence type="inferred from homology"/>
<dbReference type="PANTHER" id="PTHR31611:SF0">
    <property type="entry name" value="HIGH-AFFINITY NICKEL TRANSPORT PROTEIN NIC1"/>
    <property type="match status" value="1"/>
</dbReference>
<dbReference type="InterPro" id="IPR004688">
    <property type="entry name" value="Ni/Co_transpt"/>
</dbReference>
<evidence type="ECO:0000256" key="2">
    <source>
        <dbReference type="ARBA" id="ARBA00010892"/>
    </source>
</evidence>
<sequence length="440" mass="46347">MPAEPTEKSPLLAFLLATQYEKASPTAPSVEVPTTYTKGLNLSSSLPAATSRRAAIMFASLLLLNLVLLFLLYVCSLSNPSLLSAGAVAFTTGLRHGLDGDHIAAIDNVSRSLLSQNPSRYPISVGVYFSLGHSSVVIVLCVLTTLLCRYVTEEGISAFDTYGGMVGPLFSATILLIVALLNVSTARDLVASYHASKAGVSSHTHTYADGTSYTHVHLASVSAKGEVSPASSGFLARILPTSCFTRITRPSQTLPLGLLFGLSFDTASSVALLVLSASKSGISFGTLVLPLLFTSAMMIVDGSDSILMCYAYAWSSSNPSRRLFFNIYITLLAASIAGVVAVIEVLGLIADQTGWDDAGGFWGAMHDMNENFEYVGVAILTVFALSFVVAAVLYRGSGASAGNAAVVVDDAGDKRVEEEYLRKRMLALATGAVTARPIEI</sequence>
<dbReference type="InterPro" id="IPR011541">
    <property type="entry name" value="Ni/Co_transpt_high_affinity"/>
</dbReference>
<evidence type="ECO:0000313" key="9">
    <source>
        <dbReference type="EMBL" id="GMI40748.1"/>
    </source>
</evidence>
<feature type="transmembrane region" description="Helical" evidence="8">
    <location>
        <begin position="164"/>
        <end position="183"/>
    </location>
</feature>
<dbReference type="EMBL" id="BRYB01000953">
    <property type="protein sequence ID" value="GMI40748.1"/>
    <property type="molecule type" value="Genomic_DNA"/>
</dbReference>
<feature type="transmembrane region" description="Helical" evidence="8">
    <location>
        <begin position="256"/>
        <end position="275"/>
    </location>
</feature>
<evidence type="ECO:0000256" key="6">
    <source>
        <dbReference type="ARBA" id="ARBA00022989"/>
    </source>
</evidence>
<comment type="caution">
    <text evidence="9">The sequence shown here is derived from an EMBL/GenBank/DDBJ whole genome shotgun (WGS) entry which is preliminary data.</text>
</comment>
<accession>A0ABQ6N662</accession>
<comment type="subcellular location">
    <subcellularLocation>
        <location evidence="8">Cell membrane</location>
        <topology evidence="8">Multi-pass membrane protein</topology>
    </subcellularLocation>
    <subcellularLocation>
        <location evidence="1">Endomembrane system</location>
        <topology evidence="1">Multi-pass membrane protein</topology>
    </subcellularLocation>
</comment>
<evidence type="ECO:0000313" key="10">
    <source>
        <dbReference type="Proteomes" id="UP001165060"/>
    </source>
</evidence>
<evidence type="ECO:0000256" key="7">
    <source>
        <dbReference type="ARBA" id="ARBA00023136"/>
    </source>
</evidence>
<comment type="similarity">
    <text evidence="2 8">Belongs to the NiCoT transporter (TC 2.A.52) family.</text>
</comment>
<gene>
    <name evidence="9" type="ORF">TeGR_g3023</name>
</gene>
<evidence type="ECO:0000256" key="8">
    <source>
        <dbReference type="RuleBase" id="RU362101"/>
    </source>
</evidence>
<keyword evidence="5 8" id="KW-0812">Transmembrane</keyword>
<dbReference type="PANTHER" id="PTHR31611">
    <property type="entry name" value="HIGH-AFFINITY NICKEL TRANSPORT PROTEIN NIC1"/>
    <property type="match status" value="1"/>
</dbReference>
<reference evidence="9 10" key="1">
    <citation type="journal article" date="2023" name="Commun. Biol.">
        <title>Genome analysis of Parmales, the sister group of diatoms, reveals the evolutionary specialization of diatoms from phago-mixotrophs to photoautotrophs.</title>
        <authorList>
            <person name="Ban H."/>
            <person name="Sato S."/>
            <person name="Yoshikawa S."/>
            <person name="Yamada K."/>
            <person name="Nakamura Y."/>
            <person name="Ichinomiya M."/>
            <person name="Sato N."/>
            <person name="Blanc-Mathieu R."/>
            <person name="Endo H."/>
            <person name="Kuwata A."/>
            <person name="Ogata H."/>
        </authorList>
    </citation>
    <scope>NUCLEOTIDE SEQUENCE [LARGE SCALE GENOMIC DNA]</scope>
</reference>
<protein>
    <recommendedName>
        <fullName evidence="8">Nickel/cobalt efflux system</fullName>
    </recommendedName>
</protein>
<dbReference type="Pfam" id="PF03824">
    <property type="entry name" value="NicO"/>
    <property type="match status" value="1"/>
</dbReference>
<evidence type="ECO:0000256" key="1">
    <source>
        <dbReference type="ARBA" id="ARBA00004127"/>
    </source>
</evidence>
<evidence type="ECO:0000256" key="4">
    <source>
        <dbReference type="ARBA" id="ARBA00022596"/>
    </source>
</evidence>
<dbReference type="Proteomes" id="UP001165060">
    <property type="component" value="Unassembled WGS sequence"/>
</dbReference>
<organism evidence="9 10">
    <name type="scientific">Tetraparma gracilis</name>
    <dbReference type="NCBI Taxonomy" id="2962635"/>
    <lineage>
        <taxon>Eukaryota</taxon>
        <taxon>Sar</taxon>
        <taxon>Stramenopiles</taxon>
        <taxon>Ochrophyta</taxon>
        <taxon>Bolidophyceae</taxon>
        <taxon>Parmales</taxon>
        <taxon>Triparmaceae</taxon>
        <taxon>Tetraparma</taxon>
    </lineage>
</organism>
<keyword evidence="6 8" id="KW-1133">Transmembrane helix</keyword>
<feature type="transmembrane region" description="Helical" evidence="8">
    <location>
        <begin position="374"/>
        <end position="394"/>
    </location>
</feature>
<feature type="transmembrane region" description="Helical" evidence="8">
    <location>
        <begin position="287"/>
        <end position="313"/>
    </location>
</feature>
<keyword evidence="7 8" id="KW-0472">Membrane</keyword>
<feature type="transmembrane region" description="Helical" evidence="8">
    <location>
        <begin position="325"/>
        <end position="350"/>
    </location>
</feature>
<feature type="transmembrane region" description="Helical" evidence="8">
    <location>
        <begin position="54"/>
        <end position="74"/>
    </location>
</feature>
<keyword evidence="10" id="KW-1185">Reference proteome</keyword>
<evidence type="ECO:0000256" key="3">
    <source>
        <dbReference type="ARBA" id="ARBA00022448"/>
    </source>
</evidence>
<evidence type="ECO:0000256" key="5">
    <source>
        <dbReference type="ARBA" id="ARBA00022692"/>
    </source>
</evidence>
<feature type="transmembrane region" description="Helical" evidence="8">
    <location>
        <begin position="125"/>
        <end position="152"/>
    </location>
</feature>